<dbReference type="PROSITE" id="PS51257">
    <property type="entry name" value="PROKAR_LIPOPROTEIN"/>
    <property type="match status" value="1"/>
</dbReference>
<keyword evidence="5" id="KW-1185">Reference proteome</keyword>
<dbReference type="AlphaFoldDB" id="A0A1H7SD75"/>
<dbReference type="Gene3D" id="2.120.10.80">
    <property type="entry name" value="Kelch-type beta propeller"/>
    <property type="match status" value="1"/>
</dbReference>
<organism evidence="4 5">
    <name type="scientific">Parapedobacter koreensis</name>
    <dbReference type="NCBI Taxonomy" id="332977"/>
    <lineage>
        <taxon>Bacteria</taxon>
        <taxon>Pseudomonadati</taxon>
        <taxon>Bacteroidota</taxon>
        <taxon>Sphingobacteriia</taxon>
        <taxon>Sphingobacteriales</taxon>
        <taxon>Sphingobacteriaceae</taxon>
        <taxon>Parapedobacter</taxon>
    </lineage>
</organism>
<keyword evidence="1" id="KW-0880">Kelch repeat</keyword>
<evidence type="ECO:0000256" key="1">
    <source>
        <dbReference type="ARBA" id="ARBA00022441"/>
    </source>
</evidence>
<reference evidence="5" key="1">
    <citation type="submission" date="2016-10" db="EMBL/GenBank/DDBJ databases">
        <authorList>
            <person name="Varghese N."/>
            <person name="Submissions S."/>
        </authorList>
    </citation>
    <scope>NUCLEOTIDE SEQUENCE [LARGE SCALE GENOMIC DNA]</scope>
    <source>
        <strain evidence="5">Jip14</strain>
    </source>
</reference>
<accession>A0A1H7SD75</accession>
<dbReference type="InterPro" id="IPR014756">
    <property type="entry name" value="Ig_E-set"/>
</dbReference>
<dbReference type="Gene3D" id="2.60.40.10">
    <property type="entry name" value="Immunoglobulins"/>
    <property type="match status" value="3"/>
</dbReference>
<dbReference type="EMBL" id="FNZR01000008">
    <property type="protein sequence ID" value="SEL70570.1"/>
    <property type="molecule type" value="Genomic_DNA"/>
</dbReference>
<dbReference type="Proteomes" id="UP000198916">
    <property type="component" value="Unassembled WGS sequence"/>
</dbReference>
<dbReference type="OrthoDB" id="103335at2"/>
<name>A0A1H7SD75_9SPHI</name>
<feature type="domain" description="IPT/TIG" evidence="3">
    <location>
        <begin position="218"/>
        <end position="296"/>
    </location>
</feature>
<gene>
    <name evidence="4" type="ORF">SAMN05421740_108236</name>
</gene>
<protein>
    <submittedName>
        <fullName evidence="4">IPT/TIG domain-containing protein</fullName>
    </submittedName>
</protein>
<dbReference type="RefSeq" id="WP_090607709.1">
    <property type="nucleotide sequence ID" value="NZ_FNZR01000008.1"/>
</dbReference>
<dbReference type="Pfam" id="PF01833">
    <property type="entry name" value="TIG"/>
    <property type="match status" value="1"/>
</dbReference>
<evidence type="ECO:0000259" key="3">
    <source>
        <dbReference type="Pfam" id="PF01833"/>
    </source>
</evidence>
<keyword evidence="2" id="KW-0677">Repeat</keyword>
<dbReference type="SUPFAM" id="SSF50965">
    <property type="entry name" value="Galactose oxidase, central domain"/>
    <property type="match status" value="1"/>
</dbReference>
<dbReference type="InterPro" id="IPR013783">
    <property type="entry name" value="Ig-like_fold"/>
</dbReference>
<evidence type="ECO:0000313" key="5">
    <source>
        <dbReference type="Proteomes" id="UP000198916"/>
    </source>
</evidence>
<dbReference type="InterPro" id="IPR011043">
    <property type="entry name" value="Gal_Oxase/kelch_b-propeller"/>
</dbReference>
<evidence type="ECO:0000313" key="4">
    <source>
        <dbReference type="EMBL" id="SEL70570.1"/>
    </source>
</evidence>
<sequence>MKSLYTVGLLTLLVTIVACKKNDVNPPKKDEVAIIASEAHVFQDGGVQLVAEVLEVPWATLKYGFVLSMDSLFSPYTTQYHYIENKPLSKGIIRFDLHTQLEKNRKYYFSVFTVNDSTQLSTYNVKAFVSTGSKAAKIDSIAPLRAHLKDSLHIYGKYFSSRYFQVMFGDTYAQSNVLNDSVVRVYVPADLQEVKPIIRWQYEDFSATVTNEFALYTPVISSFTPQATFNEMITIFGDHFDTDSTQNIVRIGDFSVPVLSATRQALQVRVPEELTASSNVLTVTAQSQTVQSAEAFKLITPIIESAPLVVTTYEEVTIKARYLHPQYHRNEVFFEGVQAEIISGSATELKVKVPPGPYPRRKATLQVKLMDVSDSHDRDIAIADPWAMVSKGFNTATGYSTPNGVFTIGGVAYALVADHEKIRIYRFNQADYSWRAVNTKTDRPGGLYAATGERIYQYRAFSGQSDYFCAYHPGNNTWETLPPLTTDPAKSSSISALFTVGDEVYLLCRPADFLAGEATFALYAYHTKTKQWTSKSGLPHALFEGFDIGYPITFAIGNNIYLGAGAVMTGSGRFCKYDCIADRWTSVAAGGPIEGKGGSAFVANGKGYVIIGESFNYDYSSRTCFQFDPTSQTWAPLSTPISTNPYEGYGEVSSAFVLGGNAYVFIHNNAGGDDGGLYEIKLDQLR</sequence>
<dbReference type="SUPFAM" id="SSF117281">
    <property type="entry name" value="Kelch motif"/>
    <property type="match status" value="1"/>
</dbReference>
<dbReference type="PANTHER" id="PTHR24412">
    <property type="entry name" value="KELCH PROTEIN"/>
    <property type="match status" value="1"/>
</dbReference>
<dbReference type="InterPro" id="IPR015915">
    <property type="entry name" value="Kelch-typ_b-propeller"/>
</dbReference>
<dbReference type="InterPro" id="IPR002909">
    <property type="entry name" value="IPT_dom"/>
</dbReference>
<evidence type="ECO:0000256" key="2">
    <source>
        <dbReference type="ARBA" id="ARBA00022737"/>
    </source>
</evidence>
<dbReference type="SUPFAM" id="SSF81296">
    <property type="entry name" value="E set domains"/>
    <property type="match status" value="2"/>
</dbReference>
<dbReference type="STRING" id="332977.SAMN05421740_108236"/>
<dbReference type="PANTHER" id="PTHR24412:SF489">
    <property type="entry name" value="RING FINGER DOMAIN AND KELCH REPEAT-CONTAINING PROTEIN DDB_G0271372"/>
    <property type="match status" value="1"/>
</dbReference>
<proteinExistence type="predicted"/>